<dbReference type="Proteomes" id="UP000325797">
    <property type="component" value="Chromosome"/>
</dbReference>
<sequence length="181" mass="19243">MLLLASLGACDSVREIAGYNKQAPDEFQVYARAPLSLPPDYNLRPPAPGAPRPQEGTPRDQAASAVFGDYAFGGSLGAALGEPQDTSSTGEKAFLQSAGATGIDPSIRQTIDVETAALIEQDQSLIDRLIFWREPGVPGTVVDPAKEQQRLQENAALGLPPTTGETPTIERRKKALLEGIF</sequence>
<accession>A0A5J6MT70</accession>
<dbReference type="Pfam" id="PF11233">
    <property type="entry name" value="DUF3035"/>
    <property type="match status" value="1"/>
</dbReference>
<dbReference type="InterPro" id="IPR021395">
    <property type="entry name" value="DUF3035"/>
</dbReference>
<evidence type="ECO:0008006" key="4">
    <source>
        <dbReference type="Google" id="ProtNLM"/>
    </source>
</evidence>
<dbReference type="KEGG" id="hadh:FRZ61_07070"/>
<gene>
    <name evidence="2" type="ORF">FRZ61_07070</name>
</gene>
<keyword evidence="3" id="KW-1185">Reference proteome</keyword>
<reference evidence="2 3" key="1">
    <citation type="submission" date="2019-08" db="EMBL/GenBank/DDBJ databases">
        <title>Hyperibacter terrae gen. nov., sp. nov. and Hyperibacter viscosus sp. nov., two new members in the family Rhodospirillaceae isolated from the rhizosphere of Hypericum perforatum.</title>
        <authorList>
            <person name="Noviana Z."/>
        </authorList>
    </citation>
    <scope>NUCLEOTIDE SEQUENCE [LARGE SCALE GENOMIC DNA]</scope>
    <source>
        <strain evidence="2 3">R5959</strain>
    </source>
</reference>
<evidence type="ECO:0000256" key="1">
    <source>
        <dbReference type="SAM" id="MobiDB-lite"/>
    </source>
</evidence>
<feature type="region of interest" description="Disordered" evidence="1">
    <location>
        <begin position="38"/>
        <end position="61"/>
    </location>
</feature>
<evidence type="ECO:0000313" key="2">
    <source>
        <dbReference type="EMBL" id="QEX20788.1"/>
    </source>
</evidence>
<organism evidence="2 3">
    <name type="scientific">Hypericibacter adhaerens</name>
    <dbReference type="NCBI Taxonomy" id="2602016"/>
    <lineage>
        <taxon>Bacteria</taxon>
        <taxon>Pseudomonadati</taxon>
        <taxon>Pseudomonadota</taxon>
        <taxon>Alphaproteobacteria</taxon>
        <taxon>Rhodospirillales</taxon>
        <taxon>Dongiaceae</taxon>
        <taxon>Hypericibacter</taxon>
    </lineage>
</organism>
<name>A0A5J6MT70_9PROT</name>
<dbReference type="AlphaFoldDB" id="A0A5J6MT70"/>
<protein>
    <recommendedName>
        <fullName evidence="4">DUF3035 domain-containing protein</fullName>
    </recommendedName>
</protein>
<dbReference type="EMBL" id="CP042582">
    <property type="protein sequence ID" value="QEX20788.1"/>
    <property type="molecule type" value="Genomic_DNA"/>
</dbReference>
<proteinExistence type="predicted"/>
<evidence type="ECO:0000313" key="3">
    <source>
        <dbReference type="Proteomes" id="UP000325797"/>
    </source>
</evidence>